<reference evidence="2" key="1">
    <citation type="submission" date="2018-06" db="EMBL/GenBank/DDBJ databases">
        <authorList>
            <person name="Zhirakovskaya E."/>
        </authorList>
    </citation>
    <scope>NUCLEOTIDE SEQUENCE</scope>
</reference>
<gene>
    <name evidence="2" type="ORF">MNBD_NITROSPINAE02-1339</name>
</gene>
<sequence>MFTFNREKVKVRGKAVALYTLSAILCLMAALIYIYPSIRVTGLMYEYFNHKKTLAGLKDINKKMNLEISALRSYDFIERRAVVDLGYVFPSHGQVVIIVKKTGRSIENTWR</sequence>
<keyword evidence="1" id="KW-1133">Transmembrane helix</keyword>
<evidence type="ECO:0008006" key="3">
    <source>
        <dbReference type="Google" id="ProtNLM"/>
    </source>
</evidence>
<evidence type="ECO:0000313" key="2">
    <source>
        <dbReference type="EMBL" id="VAX17146.1"/>
    </source>
</evidence>
<keyword evidence="1" id="KW-0472">Membrane</keyword>
<accession>A0A3B1BFV9</accession>
<dbReference type="EMBL" id="UOGE01000018">
    <property type="protein sequence ID" value="VAX17146.1"/>
    <property type="molecule type" value="Genomic_DNA"/>
</dbReference>
<organism evidence="2">
    <name type="scientific">hydrothermal vent metagenome</name>
    <dbReference type="NCBI Taxonomy" id="652676"/>
    <lineage>
        <taxon>unclassified sequences</taxon>
        <taxon>metagenomes</taxon>
        <taxon>ecological metagenomes</taxon>
    </lineage>
</organism>
<protein>
    <recommendedName>
        <fullName evidence="3">Cell division protein FtsL</fullName>
    </recommendedName>
</protein>
<dbReference type="AlphaFoldDB" id="A0A3B1BFV9"/>
<evidence type="ECO:0000256" key="1">
    <source>
        <dbReference type="SAM" id="Phobius"/>
    </source>
</evidence>
<feature type="transmembrane region" description="Helical" evidence="1">
    <location>
        <begin position="16"/>
        <end position="35"/>
    </location>
</feature>
<proteinExistence type="predicted"/>
<keyword evidence="1" id="KW-0812">Transmembrane</keyword>
<name>A0A3B1BFV9_9ZZZZ</name>